<accession>A0A5M3W2E8</accession>
<dbReference type="GO" id="GO:0080120">
    <property type="term" value="P:CAAX-box protein maturation"/>
    <property type="evidence" value="ECO:0007669"/>
    <property type="project" value="UniProtKB-ARBA"/>
</dbReference>
<feature type="transmembrane region" description="Helical" evidence="1">
    <location>
        <begin position="192"/>
        <end position="209"/>
    </location>
</feature>
<keyword evidence="3" id="KW-0645">Protease</keyword>
<dbReference type="GO" id="GO:0006508">
    <property type="term" value="P:proteolysis"/>
    <property type="evidence" value="ECO:0007669"/>
    <property type="project" value="UniProtKB-KW"/>
</dbReference>
<proteinExistence type="predicted"/>
<feature type="transmembrane region" description="Helical" evidence="1">
    <location>
        <begin position="135"/>
        <end position="154"/>
    </location>
</feature>
<dbReference type="OrthoDB" id="193898at2"/>
<evidence type="ECO:0000313" key="3">
    <source>
        <dbReference type="EMBL" id="GES01311.1"/>
    </source>
</evidence>
<protein>
    <submittedName>
        <fullName evidence="3">CAAX amino protease</fullName>
    </submittedName>
</protein>
<evidence type="ECO:0000313" key="4">
    <source>
        <dbReference type="Proteomes" id="UP000334990"/>
    </source>
</evidence>
<dbReference type="InterPro" id="IPR003675">
    <property type="entry name" value="Rce1/LyrA-like_dom"/>
</dbReference>
<keyword evidence="3" id="KW-0378">Hydrolase</keyword>
<dbReference type="AlphaFoldDB" id="A0A5M3W2E8"/>
<keyword evidence="1" id="KW-0812">Transmembrane</keyword>
<name>A0A5M3W2E8_9ACTN</name>
<feature type="transmembrane region" description="Helical" evidence="1">
    <location>
        <begin position="34"/>
        <end position="54"/>
    </location>
</feature>
<keyword evidence="1" id="KW-0472">Membrane</keyword>
<dbReference type="Pfam" id="PF02517">
    <property type="entry name" value="Rce1-like"/>
    <property type="match status" value="1"/>
</dbReference>
<keyword evidence="4" id="KW-1185">Reference proteome</keyword>
<feature type="transmembrane region" description="Helical" evidence="1">
    <location>
        <begin position="12"/>
        <end position="28"/>
    </location>
</feature>
<feature type="transmembrane region" description="Helical" evidence="1">
    <location>
        <begin position="102"/>
        <end position="123"/>
    </location>
</feature>
<dbReference type="RefSeq" id="WP_155337597.1">
    <property type="nucleotide sequence ID" value="NZ_BAAABN010000032.1"/>
</dbReference>
<gene>
    <name evidence="3" type="ORF">Acor_33750</name>
</gene>
<dbReference type="PANTHER" id="PTHR39430:SF1">
    <property type="entry name" value="PROTEASE"/>
    <property type="match status" value="1"/>
</dbReference>
<dbReference type="Proteomes" id="UP000334990">
    <property type="component" value="Unassembled WGS sequence"/>
</dbReference>
<keyword evidence="1" id="KW-1133">Transmembrane helix</keyword>
<dbReference type="GO" id="GO:0004175">
    <property type="term" value="F:endopeptidase activity"/>
    <property type="evidence" value="ECO:0007669"/>
    <property type="project" value="UniProtKB-ARBA"/>
</dbReference>
<feature type="transmembrane region" description="Helical" evidence="1">
    <location>
        <begin position="229"/>
        <end position="252"/>
    </location>
</feature>
<comment type="caution">
    <text evidence="3">The sequence shown here is derived from an EMBL/GenBank/DDBJ whole genome shotgun (WGS) entry which is preliminary data.</text>
</comment>
<evidence type="ECO:0000259" key="2">
    <source>
        <dbReference type="Pfam" id="PF02517"/>
    </source>
</evidence>
<sequence>METTQRTRSPLIWLPVGLIGVGGVSALASGGALLSVVAAVAAVAVYWAVMRFVARRPMPELATRGAGREALSGAAIGLGFVLLSVLVITVLGGYSFTWSQGLSVVLPVVAVSIGAAVTEELIFRGLALQALEELFGSRAALAVTAPLFGGLHLANPGATVWSSLAIAVEAGVLLGAAFLWRRSIWFVTGLHFAWNATEALLGIPVSGHASDGVLTTHVSGAEWLTGGGFGLEASVVPVVLSVLIAAAMLVRARLVPRRSARR</sequence>
<organism evidence="3 4">
    <name type="scientific">Acrocarpospora corrugata</name>
    <dbReference type="NCBI Taxonomy" id="35763"/>
    <lineage>
        <taxon>Bacteria</taxon>
        <taxon>Bacillati</taxon>
        <taxon>Actinomycetota</taxon>
        <taxon>Actinomycetes</taxon>
        <taxon>Streptosporangiales</taxon>
        <taxon>Streptosporangiaceae</taxon>
        <taxon>Acrocarpospora</taxon>
    </lineage>
</organism>
<evidence type="ECO:0000256" key="1">
    <source>
        <dbReference type="SAM" id="Phobius"/>
    </source>
</evidence>
<feature type="transmembrane region" description="Helical" evidence="1">
    <location>
        <begin position="75"/>
        <end position="96"/>
    </location>
</feature>
<feature type="transmembrane region" description="Helical" evidence="1">
    <location>
        <begin position="160"/>
        <end position="180"/>
    </location>
</feature>
<reference evidence="3 4" key="1">
    <citation type="submission" date="2019-10" db="EMBL/GenBank/DDBJ databases">
        <title>Whole genome shotgun sequence of Acrocarpospora corrugata NBRC 13972.</title>
        <authorList>
            <person name="Ichikawa N."/>
            <person name="Kimura A."/>
            <person name="Kitahashi Y."/>
            <person name="Komaki H."/>
            <person name="Oguchi A."/>
        </authorList>
    </citation>
    <scope>NUCLEOTIDE SEQUENCE [LARGE SCALE GENOMIC DNA]</scope>
    <source>
        <strain evidence="3 4">NBRC 13972</strain>
    </source>
</reference>
<dbReference type="PANTHER" id="PTHR39430">
    <property type="entry name" value="MEMBRANE-ASSOCIATED PROTEASE-RELATED"/>
    <property type="match status" value="1"/>
</dbReference>
<dbReference type="EMBL" id="BLAD01000049">
    <property type="protein sequence ID" value="GES01311.1"/>
    <property type="molecule type" value="Genomic_DNA"/>
</dbReference>
<feature type="domain" description="CAAX prenyl protease 2/Lysostaphin resistance protein A-like" evidence="2">
    <location>
        <begin position="104"/>
        <end position="196"/>
    </location>
</feature>